<keyword evidence="5" id="KW-1185">Reference proteome</keyword>
<sequence length="432" mass="48240">MTDQQSASMMSCTGNPWLKTPALDNLAANGFRFTQAYCTNPVCCPSRFSLQTGLFPSAIGMRENGDRHVDTAEVKTLLGTSLGNTLKAGGYQTYYGGKVHLPVTGIPITSWGYELLTTDERDGLAAACRDFLLSRKKDASPFLLVASFINPHDICYDAIRWAEPESNLARHTPADLDPALSLPQGVSRQEFFRVYCPPLPSNHMPMIGVPDAEDSLISLRPFRKIVRQQWTEEDWRLHSWAYMRLTERADSLIGIVLAALKKSGLAENTVVIFTSDHGDNNGSHKLEHKTVFYEEASNIPLIISTPRMRRRGHVDSIHLVSNGLDLLPTLCDLAGIEPPPGLAGRSLKPLIDGDYSGSWRKYLFLENQIGDMVRTTRYKYEKDLMGKQREMFVDLRRDPGETRNLVSDPSYNLVVDSLRSVLTAHLVGLRSK</sequence>
<dbReference type="Pfam" id="PF00884">
    <property type="entry name" value="Sulfatase"/>
    <property type="match status" value="1"/>
</dbReference>
<protein>
    <submittedName>
        <fullName evidence="4">Choline-sulfatase</fullName>
    </submittedName>
</protein>
<comment type="caution">
    <text evidence="4">The sequence shown here is derived from an EMBL/GenBank/DDBJ whole genome shotgun (WGS) entry which is preliminary data.</text>
</comment>
<accession>A0ABP8FBF0</accession>
<dbReference type="InterPro" id="IPR000917">
    <property type="entry name" value="Sulfatase_N"/>
</dbReference>
<evidence type="ECO:0000256" key="2">
    <source>
        <dbReference type="ARBA" id="ARBA00022801"/>
    </source>
</evidence>
<reference evidence="5" key="1">
    <citation type="journal article" date="2019" name="Int. J. Syst. Evol. Microbiol.">
        <title>The Global Catalogue of Microorganisms (GCM) 10K type strain sequencing project: providing services to taxonomists for standard genome sequencing and annotation.</title>
        <authorList>
            <consortium name="The Broad Institute Genomics Platform"/>
            <consortium name="The Broad Institute Genome Sequencing Center for Infectious Disease"/>
            <person name="Wu L."/>
            <person name="Ma J."/>
        </authorList>
    </citation>
    <scope>NUCLEOTIDE SEQUENCE [LARGE SCALE GENOMIC DNA]</scope>
    <source>
        <strain evidence="5">JCM 17664</strain>
    </source>
</reference>
<name>A0ABP8FBF0_9BACT</name>
<gene>
    <name evidence="4" type="primary">betC</name>
    <name evidence="4" type="ORF">GCM10023143_00260</name>
</gene>
<evidence type="ECO:0000259" key="3">
    <source>
        <dbReference type="Pfam" id="PF00884"/>
    </source>
</evidence>
<dbReference type="SUPFAM" id="SSF53649">
    <property type="entry name" value="Alkaline phosphatase-like"/>
    <property type="match status" value="1"/>
</dbReference>
<dbReference type="PANTHER" id="PTHR45953">
    <property type="entry name" value="IDURONATE 2-SULFATASE"/>
    <property type="match status" value="1"/>
</dbReference>
<evidence type="ECO:0000256" key="1">
    <source>
        <dbReference type="ARBA" id="ARBA00022723"/>
    </source>
</evidence>
<dbReference type="EMBL" id="BAABFN010000001">
    <property type="protein sequence ID" value="GAA4299748.1"/>
    <property type="molecule type" value="Genomic_DNA"/>
</dbReference>
<dbReference type="Gene3D" id="3.40.720.10">
    <property type="entry name" value="Alkaline Phosphatase, subunit A"/>
    <property type="match status" value="1"/>
</dbReference>
<keyword evidence="1" id="KW-0479">Metal-binding</keyword>
<organism evidence="4 5">
    <name type="scientific">Compostibacter hankyongensis</name>
    <dbReference type="NCBI Taxonomy" id="1007089"/>
    <lineage>
        <taxon>Bacteria</taxon>
        <taxon>Pseudomonadati</taxon>
        <taxon>Bacteroidota</taxon>
        <taxon>Chitinophagia</taxon>
        <taxon>Chitinophagales</taxon>
        <taxon>Chitinophagaceae</taxon>
        <taxon>Compostibacter</taxon>
    </lineage>
</organism>
<evidence type="ECO:0000313" key="4">
    <source>
        <dbReference type="EMBL" id="GAA4299748.1"/>
    </source>
</evidence>
<feature type="domain" description="Sulfatase N-terminal" evidence="3">
    <location>
        <begin position="1"/>
        <end position="336"/>
    </location>
</feature>
<dbReference type="PANTHER" id="PTHR45953:SF1">
    <property type="entry name" value="IDURONATE 2-SULFATASE"/>
    <property type="match status" value="1"/>
</dbReference>
<dbReference type="InterPro" id="IPR017850">
    <property type="entry name" value="Alkaline_phosphatase_core_sf"/>
</dbReference>
<dbReference type="Proteomes" id="UP001501207">
    <property type="component" value="Unassembled WGS sequence"/>
</dbReference>
<proteinExistence type="predicted"/>
<keyword evidence="2" id="KW-0378">Hydrolase</keyword>
<evidence type="ECO:0000313" key="5">
    <source>
        <dbReference type="Proteomes" id="UP001501207"/>
    </source>
</evidence>